<evidence type="ECO:0000259" key="2">
    <source>
        <dbReference type="Pfam" id="PF22124"/>
    </source>
</evidence>
<dbReference type="Proteomes" id="UP001642464">
    <property type="component" value="Unassembled WGS sequence"/>
</dbReference>
<dbReference type="InterPro" id="IPR008928">
    <property type="entry name" value="6-hairpin_glycosidase_sf"/>
</dbReference>
<reference evidence="3 4" key="1">
    <citation type="submission" date="2024-02" db="EMBL/GenBank/DDBJ databases">
        <authorList>
            <person name="Chen Y."/>
            <person name="Shah S."/>
            <person name="Dougan E. K."/>
            <person name="Thang M."/>
            <person name="Chan C."/>
        </authorList>
    </citation>
    <scope>NUCLEOTIDE SEQUENCE [LARGE SCALE GENOMIC DNA]</scope>
</reference>
<evidence type="ECO:0000313" key="4">
    <source>
        <dbReference type="Proteomes" id="UP001642464"/>
    </source>
</evidence>
<feature type="region of interest" description="Disordered" evidence="1">
    <location>
        <begin position="412"/>
        <end position="438"/>
    </location>
</feature>
<comment type="caution">
    <text evidence="3">The sequence shown here is derived from an EMBL/GenBank/DDBJ whole genome shotgun (WGS) entry which is preliminary data.</text>
</comment>
<dbReference type="SUPFAM" id="SSF48208">
    <property type="entry name" value="Six-hairpin glycosidases"/>
    <property type="match status" value="1"/>
</dbReference>
<sequence>MGGVGSRRSQVNRYVEYLEDSPTGRTATTGSVASMLSAKVDFDTMMYLSRFGFGVGRADPLMSLEVEQYMEREGHRKYEVRCALRLPELAALVADKQELQVEGLFDVLPLTWSCWKRLFELRENLYEPVKECLGASYEKHFKNAPFALRIGLSGTLERLDLWVQRLGELICQKQLQGRCLALVLRFLDAPAPEESEDGTLKPKANFGSEKCLRDGDREFTIREWRSNWQLELKTKGQPIRFPVTVTVGACVLQDRSCKQLLPPSGGDHWHLELTSSQCVPDGPLIGNGRLGGVLGWHSESEHPSVDLHLGHNGFFAAPSGGASSCGYSAGGRKALAGLTLEFPGLAGAQMMAQQLAANGTALIMLKVGSARALTLSAFIHATEDVLVVELHGGLSTEVLVTLWTFSGCHGPPRPPVSPSTRVAQGGAPVSKTTGATSDRLPSQVLAGEKELRVARGNGWPFQATYFPVRWFGLSATLGGDPGSSSFTDVEAMGRCGPELFLRGPCAKGTWRPKEGDGWLAVRLGRWPLMEKPQFSSLMPLAELRATHWASWTNFWERSFICIHDSAVTMFHWYMSQYLLRISSWHGPAPGLFGPFVVDDEVVWSGDITLNYNAEAVYYNAGAANHLEAFEPYFQAILDFIPAARRMAAELYPNCPDSLAFPAHLLPEGVQVPGVGRGDLGQKQMGLFAAVPFILYWRYTGSLAFAERALPFLNGVARFWECNLVAGEDAYLHDAEDCAEEICLPDGDVQPDPTVVLSLLPGFFQTLAEMTELLDPERARHGDAGAPASASALQQLARRVAPYATEEVDGAQVVADFYGGESAHGRELRLHAGGSVAWGGLFAAFPLGTVHRRSRKEEIELVHRSLVRFFKQWPGGKQGNSFPHAFAAAARVGWFDGLLEVWESYLTNTSDPKCRLYSNGMVLGCGGTGLVPWSWQENVGGAAFASEMLLSTAGGVLEVFPAPLDTVAAFRLRAPGPLLVTAQMAPGHHVTEIELELPTPSEEPSVVRTDWLVQSPWPGQDVLVNGQVTNVGADGLFRVFLTDREVVRITGGKKGYWSPTCPETVLYIVMVAQQGYNKKVKNSAGAALGRHRCDDGYDWAGWVLEHRLKWQVTSA</sequence>
<dbReference type="Gene3D" id="1.50.10.10">
    <property type="match status" value="1"/>
</dbReference>
<protein>
    <recommendedName>
        <fullName evidence="2">Glycosyl hydrolase family 95 catalytic domain-containing protein</fullName>
    </recommendedName>
</protein>
<evidence type="ECO:0000313" key="3">
    <source>
        <dbReference type="EMBL" id="CAK9113959.1"/>
    </source>
</evidence>
<name>A0ABP0SP60_9DINO</name>
<dbReference type="InterPro" id="IPR054363">
    <property type="entry name" value="GH95_cat"/>
</dbReference>
<dbReference type="EMBL" id="CAXAMM010044262">
    <property type="protein sequence ID" value="CAK9113959.1"/>
    <property type="molecule type" value="Genomic_DNA"/>
</dbReference>
<feature type="domain" description="Glycosyl hydrolase family 95 catalytic" evidence="2">
    <location>
        <begin position="564"/>
        <end position="774"/>
    </location>
</feature>
<keyword evidence="4" id="KW-1185">Reference proteome</keyword>
<dbReference type="InterPro" id="IPR012341">
    <property type="entry name" value="6hp_glycosidase-like_sf"/>
</dbReference>
<dbReference type="PANTHER" id="PTHR31084:SF0">
    <property type="entry name" value="ALPHA-L-FUCOSIDASE 2"/>
    <property type="match status" value="1"/>
</dbReference>
<dbReference type="Pfam" id="PF22124">
    <property type="entry name" value="Glyco_hydro_95_cat"/>
    <property type="match status" value="1"/>
</dbReference>
<evidence type="ECO:0000256" key="1">
    <source>
        <dbReference type="SAM" id="MobiDB-lite"/>
    </source>
</evidence>
<gene>
    <name evidence="3" type="ORF">SCF082_LOCUS52800</name>
</gene>
<accession>A0ABP0SP60</accession>
<dbReference type="PANTHER" id="PTHR31084">
    <property type="entry name" value="ALPHA-L-FUCOSIDASE 2"/>
    <property type="match status" value="1"/>
</dbReference>
<proteinExistence type="predicted"/>
<organism evidence="3 4">
    <name type="scientific">Durusdinium trenchii</name>
    <dbReference type="NCBI Taxonomy" id="1381693"/>
    <lineage>
        <taxon>Eukaryota</taxon>
        <taxon>Sar</taxon>
        <taxon>Alveolata</taxon>
        <taxon>Dinophyceae</taxon>
        <taxon>Suessiales</taxon>
        <taxon>Symbiodiniaceae</taxon>
        <taxon>Durusdinium</taxon>
    </lineage>
</organism>